<proteinExistence type="predicted"/>
<accession>A0A0F9IA36</accession>
<dbReference type="SUPFAM" id="SSF81301">
    <property type="entry name" value="Nucleotidyltransferase"/>
    <property type="match status" value="1"/>
</dbReference>
<dbReference type="InterPro" id="IPR043519">
    <property type="entry name" value="NT_sf"/>
</dbReference>
<name>A0A0F9IA36_9ZZZZ</name>
<dbReference type="EMBL" id="LAZR01012941">
    <property type="protein sequence ID" value="KKM24357.1"/>
    <property type="molecule type" value="Genomic_DNA"/>
</dbReference>
<dbReference type="AlphaFoldDB" id="A0A0F9IA36"/>
<organism evidence="1">
    <name type="scientific">marine sediment metagenome</name>
    <dbReference type="NCBI Taxonomy" id="412755"/>
    <lineage>
        <taxon>unclassified sequences</taxon>
        <taxon>metagenomes</taxon>
        <taxon>ecological metagenomes</taxon>
    </lineage>
</organism>
<reference evidence="1" key="1">
    <citation type="journal article" date="2015" name="Nature">
        <title>Complex archaea that bridge the gap between prokaryotes and eukaryotes.</title>
        <authorList>
            <person name="Spang A."/>
            <person name="Saw J.H."/>
            <person name="Jorgensen S.L."/>
            <person name="Zaremba-Niedzwiedzka K."/>
            <person name="Martijn J."/>
            <person name="Lind A.E."/>
            <person name="van Eijk R."/>
            <person name="Schleper C."/>
            <person name="Guy L."/>
            <person name="Ettema T.J."/>
        </authorList>
    </citation>
    <scope>NUCLEOTIDE SEQUENCE</scope>
</reference>
<dbReference type="InterPro" id="IPR037160">
    <property type="entry name" value="DNA_Pol_thumb_sf"/>
</dbReference>
<dbReference type="Gene3D" id="3.30.210.10">
    <property type="entry name" value="DNA polymerase, thumb domain"/>
    <property type="match status" value="1"/>
</dbReference>
<evidence type="ECO:0000313" key="1">
    <source>
        <dbReference type="EMBL" id="KKM24357.1"/>
    </source>
</evidence>
<comment type="caution">
    <text evidence="1">The sequence shown here is derived from an EMBL/GenBank/DDBJ whole genome shotgun (WGS) entry which is preliminary data.</text>
</comment>
<evidence type="ECO:0008006" key="2">
    <source>
        <dbReference type="Google" id="ProtNLM"/>
    </source>
</evidence>
<dbReference type="Gene3D" id="3.30.460.10">
    <property type="entry name" value="Beta Polymerase, domain 2"/>
    <property type="match status" value="1"/>
</dbReference>
<gene>
    <name evidence="1" type="ORF">LCGC14_1605900</name>
</gene>
<protein>
    <recommendedName>
        <fullName evidence="2">DNA polymerase beta thumb domain-containing protein</fullName>
    </recommendedName>
</protein>
<sequence length="209" mass="23896">MSKGRSSPYALAKGLAEKLIHSLEKYCDKMEIAGSIRRLKQIVHDIEIVALVKEQAMDDLFGQPVEVTRTSLDDAIDLLWDNELLAWRYDKLKGGIKHKRLFHKHTGIQCDLYVVSDRRAWGSWLAVRTGPVGFSKFMMQKALKLDMFFEDGFLLHNHKAPYERRGSSRCAYGAKCPKIIPLPTEVMVFEALKIPYLSPEQREVKFGIG</sequence>